<dbReference type="Pfam" id="PF00578">
    <property type="entry name" value="AhpC-TSA"/>
    <property type="match status" value="1"/>
</dbReference>
<dbReference type="SUPFAM" id="SSF52833">
    <property type="entry name" value="Thioredoxin-like"/>
    <property type="match status" value="1"/>
</dbReference>
<dbReference type="AlphaFoldDB" id="A0A517Z1N2"/>
<keyword evidence="1" id="KW-0732">Signal</keyword>
<dbReference type="InterPro" id="IPR050553">
    <property type="entry name" value="Thioredoxin_ResA/DsbE_sf"/>
</dbReference>
<sequence precursor="true">MRMMTWISAMCLAVAGPALADDLAAPKVGEKAGDFTLSSLNGESVHFADMTEKGPVVLIMLRGWPGYQCPACQRQMGDFLKHADEFHKAGARVLMVYPGPKEGLKAHAEEFVGSTKFPKNVTMLLDPDYKLTTQYGLRWVAPNETAYPSTFVVGPDNTIRYAKVSQTHGGRAAADEVLAAVDKLQK</sequence>
<dbReference type="PANTHER" id="PTHR42852:SF13">
    <property type="entry name" value="PROTEIN DIPZ"/>
    <property type="match status" value="1"/>
</dbReference>
<protein>
    <submittedName>
        <fullName evidence="3">Peroxiredoxin</fullName>
        <ecNumber evidence="3">1.11.1.15</ecNumber>
    </submittedName>
</protein>
<proteinExistence type="predicted"/>
<dbReference type="RefSeq" id="WP_145367054.1">
    <property type="nucleotide sequence ID" value="NZ_CP036275.1"/>
</dbReference>
<keyword evidence="3" id="KW-0575">Peroxidase</keyword>
<name>A0A517Z1N2_9PLAN</name>
<evidence type="ECO:0000256" key="1">
    <source>
        <dbReference type="SAM" id="SignalP"/>
    </source>
</evidence>
<dbReference type="PROSITE" id="PS51352">
    <property type="entry name" value="THIOREDOXIN_2"/>
    <property type="match status" value="1"/>
</dbReference>
<dbReference type="InterPro" id="IPR000866">
    <property type="entry name" value="AhpC/TSA"/>
</dbReference>
<evidence type="ECO:0000259" key="2">
    <source>
        <dbReference type="PROSITE" id="PS51352"/>
    </source>
</evidence>
<evidence type="ECO:0000313" key="3">
    <source>
        <dbReference type="EMBL" id="QDU36387.1"/>
    </source>
</evidence>
<dbReference type="PANTHER" id="PTHR42852">
    <property type="entry name" value="THIOL:DISULFIDE INTERCHANGE PROTEIN DSBE"/>
    <property type="match status" value="1"/>
</dbReference>
<keyword evidence="4" id="KW-1185">Reference proteome</keyword>
<dbReference type="Proteomes" id="UP000320496">
    <property type="component" value="Chromosome"/>
</dbReference>
<feature type="signal peptide" evidence="1">
    <location>
        <begin position="1"/>
        <end position="20"/>
    </location>
</feature>
<organism evidence="3 4">
    <name type="scientific">Maioricimonas rarisocia</name>
    <dbReference type="NCBI Taxonomy" id="2528026"/>
    <lineage>
        <taxon>Bacteria</taxon>
        <taxon>Pseudomonadati</taxon>
        <taxon>Planctomycetota</taxon>
        <taxon>Planctomycetia</taxon>
        <taxon>Planctomycetales</taxon>
        <taxon>Planctomycetaceae</taxon>
        <taxon>Maioricimonas</taxon>
    </lineage>
</organism>
<accession>A0A517Z1N2</accession>
<dbReference type="InterPro" id="IPR013766">
    <property type="entry name" value="Thioredoxin_domain"/>
</dbReference>
<dbReference type="KEGG" id="mri:Mal4_06730"/>
<feature type="chain" id="PRO_5021953093" evidence="1">
    <location>
        <begin position="21"/>
        <end position="186"/>
    </location>
</feature>
<reference evidence="3 4" key="1">
    <citation type="submission" date="2019-02" db="EMBL/GenBank/DDBJ databases">
        <title>Deep-cultivation of Planctomycetes and their phenomic and genomic characterization uncovers novel biology.</title>
        <authorList>
            <person name="Wiegand S."/>
            <person name="Jogler M."/>
            <person name="Boedeker C."/>
            <person name="Pinto D."/>
            <person name="Vollmers J."/>
            <person name="Rivas-Marin E."/>
            <person name="Kohn T."/>
            <person name="Peeters S.H."/>
            <person name="Heuer A."/>
            <person name="Rast P."/>
            <person name="Oberbeckmann S."/>
            <person name="Bunk B."/>
            <person name="Jeske O."/>
            <person name="Meyerdierks A."/>
            <person name="Storesund J.E."/>
            <person name="Kallscheuer N."/>
            <person name="Luecker S."/>
            <person name="Lage O.M."/>
            <person name="Pohl T."/>
            <person name="Merkel B.J."/>
            <person name="Hornburger P."/>
            <person name="Mueller R.-W."/>
            <person name="Bruemmer F."/>
            <person name="Labrenz M."/>
            <person name="Spormann A.M."/>
            <person name="Op den Camp H."/>
            <person name="Overmann J."/>
            <person name="Amann R."/>
            <person name="Jetten M.S.M."/>
            <person name="Mascher T."/>
            <person name="Medema M.H."/>
            <person name="Devos D.P."/>
            <person name="Kaster A.-K."/>
            <person name="Ovreas L."/>
            <person name="Rohde M."/>
            <person name="Galperin M.Y."/>
            <person name="Jogler C."/>
        </authorList>
    </citation>
    <scope>NUCLEOTIDE SEQUENCE [LARGE SCALE GENOMIC DNA]</scope>
    <source>
        <strain evidence="3 4">Mal4</strain>
    </source>
</reference>
<evidence type="ECO:0000313" key="4">
    <source>
        <dbReference type="Proteomes" id="UP000320496"/>
    </source>
</evidence>
<dbReference type="OrthoDB" id="279898at2"/>
<dbReference type="Gene3D" id="3.40.30.10">
    <property type="entry name" value="Glutaredoxin"/>
    <property type="match status" value="1"/>
</dbReference>
<dbReference type="InterPro" id="IPR036249">
    <property type="entry name" value="Thioredoxin-like_sf"/>
</dbReference>
<dbReference type="GO" id="GO:0004601">
    <property type="term" value="F:peroxidase activity"/>
    <property type="evidence" value="ECO:0007669"/>
    <property type="project" value="UniProtKB-KW"/>
</dbReference>
<dbReference type="EC" id="1.11.1.15" evidence="3"/>
<gene>
    <name evidence="3" type="primary">bcp_1</name>
    <name evidence="3" type="ORF">Mal4_06730</name>
</gene>
<dbReference type="EMBL" id="CP036275">
    <property type="protein sequence ID" value="QDU36387.1"/>
    <property type="molecule type" value="Genomic_DNA"/>
</dbReference>
<keyword evidence="3" id="KW-0560">Oxidoreductase</keyword>
<dbReference type="CDD" id="cd02970">
    <property type="entry name" value="PRX_like2"/>
    <property type="match status" value="1"/>
</dbReference>
<feature type="domain" description="Thioredoxin" evidence="2">
    <location>
        <begin position="26"/>
        <end position="186"/>
    </location>
</feature>